<evidence type="ECO:0000313" key="2">
    <source>
        <dbReference type="Proteomes" id="UP001595818"/>
    </source>
</evidence>
<evidence type="ECO:0000313" key="1">
    <source>
        <dbReference type="EMBL" id="MFC4874039.1"/>
    </source>
</evidence>
<organism evidence="1 2">
    <name type="scientific">Negadavirga shengliensis</name>
    <dbReference type="NCBI Taxonomy" id="1389218"/>
    <lineage>
        <taxon>Bacteria</taxon>
        <taxon>Pseudomonadati</taxon>
        <taxon>Bacteroidota</taxon>
        <taxon>Cytophagia</taxon>
        <taxon>Cytophagales</taxon>
        <taxon>Cyclobacteriaceae</taxon>
        <taxon>Negadavirga</taxon>
    </lineage>
</organism>
<dbReference type="RefSeq" id="WP_377067500.1">
    <property type="nucleotide sequence ID" value="NZ_JBHSJJ010000015.1"/>
</dbReference>
<keyword evidence="2" id="KW-1185">Reference proteome</keyword>
<protein>
    <submittedName>
        <fullName evidence="1">Uncharacterized protein</fullName>
    </submittedName>
</protein>
<reference evidence="2" key="1">
    <citation type="journal article" date="2019" name="Int. J. Syst. Evol. Microbiol.">
        <title>The Global Catalogue of Microorganisms (GCM) 10K type strain sequencing project: providing services to taxonomists for standard genome sequencing and annotation.</title>
        <authorList>
            <consortium name="The Broad Institute Genomics Platform"/>
            <consortium name="The Broad Institute Genome Sequencing Center for Infectious Disease"/>
            <person name="Wu L."/>
            <person name="Ma J."/>
        </authorList>
    </citation>
    <scope>NUCLEOTIDE SEQUENCE [LARGE SCALE GENOMIC DNA]</scope>
    <source>
        <strain evidence="2">CGMCC 4.7466</strain>
    </source>
</reference>
<dbReference type="EMBL" id="JBHSJJ010000015">
    <property type="protein sequence ID" value="MFC4874039.1"/>
    <property type="molecule type" value="Genomic_DNA"/>
</dbReference>
<comment type="caution">
    <text evidence="1">The sequence shown here is derived from an EMBL/GenBank/DDBJ whole genome shotgun (WGS) entry which is preliminary data.</text>
</comment>
<sequence length="72" mass="8560">MKKKRSDTLLQKLIKNKISRLEFEELLSGLEDTEMAIYLETSMKVYFDKVMKKHRQESGLKEPVQDKLQNDN</sequence>
<proteinExistence type="predicted"/>
<dbReference type="Proteomes" id="UP001595818">
    <property type="component" value="Unassembled WGS sequence"/>
</dbReference>
<name>A0ABV9T5Z0_9BACT</name>
<gene>
    <name evidence="1" type="ORF">ACFPFU_20200</name>
</gene>
<accession>A0ABV9T5Z0</accession>